<evidence type="ECO:0000256" key="11">
    <source>
        <dbReference type="ARBA" id="ARBA00022737"/>
    </source>
</evidence>
<dbReference type="PRINTS" id="PR00996">
    <property type="entry name" value="CHERMTFRASE"/>
</dbReference>
<dbReference type="Gene3D" id="3.40.50.180">
    <property type="entry name" value="Methylesterase CheB, C-terminal domain"/>
    <property type="match status" value="1"/>
</dbReference>
<evidence type="ECO:0000256" key="4">
    <source>
        <dbReference type="ARBA" id="ARBA00022475"/>
    </source>
</evidence>
<evidence type="ECO:0000259" key="21">
    <source>
        <dbReference type="PROSITE" id="PS50113"/>
    </source>
</evidence>
<keyword evidence="8 24" id="KW-0808">Transferase</keyword>
<dbReference type="Pfam" id="PF01739">
    <property type="entry name" value="CheR"/>
    <property type="match status" value="1"/>
</dbReference>
<dbReference type="Gene3D" id="1.10.287.130">
    <property type="match status" value="1"/>
</dbReference>
<dbReference type="Proteomes" id="UP000324233">
    <property type="component" value="Chromosome"/>
</dbReference>
<evidence type="ECO:0000256" key="10">
    <source>
        <dbReference type="ARBA" id="ARBA00022692"/>
    </source>
</evidence>
<dbReference type="PROSITE" id="PS50113">
    <property type="entry name" value="PAC"/>
    <property type="match status" value="3"/>
</dbReference>
<dbReference type="EC" id="2.7.13.3" evidence="24"/>
<dbReference type="InterPro" id="IPR050903">
    <property type="entry name" value="Bact_Chemotaxis_MeTrfase"/>
</dbReference>
<evidence type="ECO:0000259" key="19">
    <source>
        <dbReference type="PROSITE" id="PS50109"/>
    </source>
</evidence>
<dbReference type="InterPro" id="IPR003661">
    <property type="entry name" value="HisK_dim/P_dom"/>
</dbReference>
<feature type="domain" description="PAC" evidence="21">
    <location>
        <begin position="787"/>
        <end position="837"/>
    </location>
</feature>
<keyword evidence="11" id="KW-0677">Repeat</keyword>
<dbReference type="PROSITE" id="PS50109">
    <property type="entry name" value="HIS_KIN"/>
    <property type="match status" value="1"/>
</dbReference>
<dbReference type="SUPFAM" id="SSF47757">
    <property type="entry name" value="Chemotaxis receptor methyltransferase CheR, N-terminal domain"/>
    <property type="match status" value="1"/>
</dbReference>
<dbReference type="InterPro" id="IPR035965">
    <property type="entry name" value="PAS-like_dom_sf"/>
</dbReference>
<dbReference type="InterPro" id="IPR029063">
    <property type="entry name" value="SAM-dependent_MTases_sf"/>
</dbReference>
<keyword evidence="25" id="KW-1185">Reference proteome</keyword>
<dbReference type="Gene3D" id="3.30.450.20">
    <property type="entry name" value="PAS domain"/>
    <property type="match status" value="3"/>
</dbReference>
<evidence type="ECO:0000256" key="5">
    <source>
        <dbReference type="ARBA" id="ARBA00022519"/>
    </source>
</evidence>
<dbReference type="SMART" id="SM00086">
    <property type="entry name" value="PAC"/>
    <property type="match status" value="3"/>
</dbReference>
<keyword evidence="15" id="KW-0472">Membrane</keyword>
<dbReference type="FunFam" id="3.30.565.10:FF:000006">
    <property type="entry name" value="Sensor histidine kinase WalK"/>
    <property type="match status" value="1"/>
</dbReference>
<evidence type="ECO:0000256" key="9">
    <source>
        <dbReference type="ARBA" id="ARBA00022691"/>
    </source>
</evidence>
<keyword evidence="5" id="KW-0997">Cell inner membrane</keyword>
<dbReference type="PROSITE" id="PS50123">
    <property type="entry name" value="CHER"/>
    <property type="match status" value="1"/>
</dbReference>
<keyword evidence="10" id="KW-0812">Transmembrane</keyword>
<dbReference type="GO" id="GO:0008984">
    <property type="term" value="F:protein-glutamate methylesterase activity"/>
    <property type="evidence" value="ECO:0007669"/>
    <property type="project" value="InterPro"/>
</dbReference>
<evidence type="ECO:0000256" key="14">
    <source>
        <dbReference type="ARBA" id="ARBA00022989"/>
    </source>
</evidence>
<dbReference type="SUPFAM" id="SSF53335">
    <property type="entry name" value="S-adenosyl-L-methionine-dependent methyltransferases"/>
    <property type="match status" value="1"/>
</dbReference>
<evidence type="ECO:0000256" key="8">
    <source>
        <dbReference type="ARBA" id="ARBA00022679"/>
    </source>
</evidence>
<feature type="domain" description="PAC" evidence="21">
    <location>
        <begin position="1040"/>
        <end position="1092"/>
    </location>
</feature>
<comment type="catalytic activity">
    <reaction evidence="2">
        <text>L-glutamyl-[protein] + S-adenosyl-L-methionine = [protein]-L-glutamate 5-O-methyl ester + S-adenosyl-L-homocysteine</text>
        <dbReference type="Rhea" id="RHEA:24452"/>
        <dbReference type="Rhea" id="RHEA-COMP:10208"/>
        <dbReference type="Rhea" id="RHEA-COMP:10311"/>
        <dbReference type="ChEBI" id="CHEBI:29973"/>
        <dbReference type="ChEBI" id="CHEBI:57856"/>
        <dbReference type="ChEBI" id="CHEBI:59789"/>
        <dbReference type="ChEBI" id="CHEBI:82795"/>
        <dbReference type="EC" id="2.1.1.80"/>
    </reaction>
</comment>
<dbReference type="SMART" id="SM00388">
    <property type="entry name" value="HisKA"/>
    <property type="match status" value="1"/>
</dbReference>
<dbReference type="GO" id="GO:0000166">
    <property type="term" value="F:nucleotide binding"/>
    <property type="evidence" value="ECO:0007669"/>
    <property type="project" value="UniProtKB-KW"/>
</dbReference>
<dbReference type="CDD" id="cd00082">
    <property type="entry name" value="HisKA"/>
    <property type="match status" value="1"/>
</dbReference>
<dbReference type="Pfam" id="PF08447">
    <property type="entry name" value="PAS_3"/>
    <property type="match status" value="2"/>
</dbReference>
<evidence type="ECO:0000313" key="25">
    <source>
        <dbReference type="Proteomes" id="UP000324233"/>
    </source>
</evidence>
<dbReference type="InterPro" id="IPR022642">
    <property type="entry name" value="CheR_C"/>
</dbReference>
<dbReference type="Gene3D" id="3.30.565.10">
    <property type="entry name" value="Histidine kinase-like ATPase, C-terminal domain"/>
    <property type="match status" value="1"/>
</dbReference>
<dbReference type="SMART" id="SM00138">
    <property type="entry name" value="MeTrc"/>
    <property type="match status" value="1"/>
</dbReference>
<comment type="caution">
    <text evidence="16">Lacks conserved residue(s) required for the propagation of feature annotation.</text>
</comment>
<comment type="catalytic activity">
    <reaction evidence="1">
        <text>ATP + protein L-histidine = ADP + protein N-phospho-L-histidine.</text>
        <dbReference type="EC" id="2.7.13.3"/>
    </reaction>
</comment>
<dbReference type="GO" id="GO:0000155">
    <property type="term" value="F:phosphorelay sensor kinase activity"/>
    <property type="evidence" value="ECO:0007669"/>
    <property type="project" value="InterPro"/>
</dbReference>
<evidence type="ECO:0000256" key="1">
    <source>
        <dbReference type="ARBA" id="ARBA00000085"/>
    </source>
</evidence>
<dbReference type="CDD" id="cd16434">
    <property type="entry name" value="CheB-CheR_fusion"/>
    <property type="match status" value="1"/>
</dbReference>
<dbReference type="PROSITE" id="PS50112">
    <property type="entry name" value="PAS"/>
    <property type="match status" value="1"/>
</dbReference>
<keyword evidence="4" id="KW-1003">Cell membrane</keyword>
<dbReference type="Pfam" id="PF03705">
    <property type="entry name" value="CheR_N"/>
    <property type="match status" value="1"/>
</dbReference>
<feature type="region of interest" description="Disordered" evidence="18">
    <location>
        <begin position="484"/>
        <end position="513"/>
    </location>
</feature>
<dbReference type="Gene3D" id="1.10.155.10">
    <property type="entry name" value="Chemotaxis receptor methyltransferase CheR, N-terminal domain"/>
    <property type="match status" value="1"/>
</dbReference>
<evidence type="ECO:0000259" key="22">
    <source>
        <dbReference type="PROSITE" id="PS50122"/>
    </source>
</evidence>
<dbReference type="FunFam" id="2.10.70.100:FF:000001">
    <property type="entry name" value="Sensory transduction histidine kinase"/>
    <property type="match status" value="1"/>
</dbReference>
<dbReference type="InterPro" id="IPR000780">
    <property type="entry name" value="CheR_MeTrfase"/>
</dbReference>
<dbReference type="Pfam" id="PF00512">
    <property type="entry name" value="HisKA"/>
    <property type="match status" value="1"/>
</dbReference>
<dbReference type="PROSITE" id="PS50122">
    <property type="entry name" value="CHEB"/>
    <property type="match status" value="1"/>
</dbReference>
<keyword evidence="6" id="KW-0597">Phosphoprotein</keyword>
<feature type="domain" description="PAC" evidence="21">
    <location>
        <begin position="914"/>
        <end position="966"/>
    </location>
</feature>
<dbReference type="OrthoDB" id="288469at2"/>
<dbReference type="NCBIfam" id="TIGR00229">
    <property type="entry name" value="sensory_box"/>
    <property type="match status" value="2"/>
</dbReference>
<feature type="coiled-coil region" evidence="17">
    <location>
        <begin position="646"/>
        <end position="726"/>
    </location>
</feature>
<dbReference type="InterPro" id="IPR000014">
    <property type="entry name" value="PAS"/>
</dbReference>
<evidence type="ECO:0000256" key="6">
    <source>
        <dbReference type="ARBA" id="ARBA00022553"/>
    </source>
</evidence>
<evidence type="ECO:0000256" key="16">
    <source>
        <dbReference type="PROSITE-ProRule" id="PRU00050"/>
    </source>
</evidence>
<dbReference type="SUPFAM" id="SSF52738">
    <property type="entry name" value="Methylesterase CheB, C-terminal domain"/>
    <property type="match status" value="1"/>
</dbReference>
<keyword evidence="13" id="KW-0418">Kinase</keyword>
<feature type="domain" description="CheR-type methyltransferase" evidence="23">
    <location>
        <begin position="223"/>
        <end position="464"/>
    </location>
</feature>
<dbReference type="InterPro" id="IPR035909">
    <property type="entry name" value="CheB_C"/>
</dbReference>
<dbReference type="GO" id="GO:0032259">
    <property type="term" value="P:methylation"/>
    <property type="evidence" value="ECO:0007669"/>
    <property type="project" value="UniProtKB-KW"/>
</dbReference>
<evidence type="ECO:0000256" key="7">
    <source>
        <dbReference type="ARBA" id="ARBA00022603"/>
    </source>
</evidence>
<feature type="domain" description="PAS" evidence="20">
    <location>
        <begin position="967"/>
        <end position="1037"/>
    </location>
</feature>
<reference evidence="24 25" key="1">
    <citation type="submission" date="2019-08" db="EMBL/GenBank/DDBJ databases">
        <title>Deep-cultivation of Planctomycetes and their phenomic and genomic characterization uncovers novel biology.</title>
        <authorList>
            <person name="Wiegand S."/>
            <person name="Jogler M."/>
            <person name="Boedeker C."/>
            <person name="Pinto D."/>
            <person name="Vollmers J."/>
            <person name="Rivas-Marin E."/>
            <person name="Kohn T."/>
            <person name="Peeters S.H."/>
            <person name="Heuer A."/>
            <person name="Rast P."/>
            <person name="Oberbeckmann S."/>
            <person name="Bunk B."/>
            <person name="Jeske O."/>
            <person name="Meyerdierks A."/>
            <person name="Storesund J.E."/>
            <person name="Kallscheuer N."/>
            <person name="Luecker S."/>
            <person name="Lage O.M."/>
            <person name="Pohl T."/>
            <person name="Merkel B.J."/>
            <person name="Hornburger P."/>
            <person name="Mueller R.-W."/>
            <person name="Bruemmer F."/>
            <person name="Labrenz M."/>
            <person name="Spormann A.M."/>
            <person name="Op den Camp H."/>
            <person name="Overmann J."/>
            <person name="Amann R."/>
            <person name="Jetten M.S.M."/>
            <person name="Mascher T."/>
            <person name="Medema M.H."/>
            <person name="Devos D.P."/>
            <person name="Kaster A.-K."/>
            <person name="Ovreas L."/>
            <person name="Rohde M."/>
            <person name="Galperin M.Y."/>
            <person name="Jogler C."/>
        </authorList>
    </citation>
    <scope>NUCLEOTIDE SEQUENCE [LARGE SCALE GENOMIC DNA]</scope>
    <source>
        <strain evidence="24 25">OJF2</strain>
    </source>
</reference>
<evidence type="ECO:0000256" key="12">
    <source>
        <dbReference type="ARBA" id="ARBA00022741"/>
    </source>
</evidence>
<keyword evidence="17" id="KW-0175">Coiled coil</keyword>
<evidence type="ECO:0000256" key="18">
    <source>
        <dbReference type="SAM" id="MobiDB-lite"/>
    </source>
</evidence>
<evidence type="ECO:0000259" key="20">
    <source>
        <dbReference type="PROSITE" id="PS50112"/>
    </source>
</evidence>
<protein>
    <submittedName>
        <fullName evidence="24">Alkaline phosphatase synthesis sensor protein PhoR</fullName>
        <ecNumber evidence="24">2.7.13.3</ecNumber>
    </submittedName>
</protein>
<evidence type="ECO:0000256" key="17">
    <source>
        <dbReference type="SAM" id="Coils"/>
    </source>
</evidence>
<dbReference type="InterPro" id="IPR000700">
    <property type="entry name" value="PAS-assoc_C"/>
</dbReference>
<dbReference type="InterPro" id="IPR036097">
    <property type="entry name" value="HisK_dim/P_sf"/>
</dbReference>
<organism evidence="24 25">
    <name type="scientific">Aquisphaera giovannonii</name>
    <dbReference type="NCBI Taxonomy" id="406548"/>
    <lineage>
        <taxon>Bacteria</taxon>
        <taxon>Pseudomonadati</taxon>
        <taxon>Planctomycetota</taxon>
        <taxon>Planctomycetia</taxon>
        <taxon>Isosphaerales</taxon>
        <taxon>Isosphaeraceae</taxon>
        <taxon>Aquisphaera</taxon>
    </lineage>
</organism>
<keyword evidence="12" id="KW-0547">Nucleotide-binding</keyword>
<dbReference type="CDD" id="cd00075">
    <property type="entry name" value="HATPase"/>
    <property type="match status" value="1"/>
</dbReference>
<feature type="domain" description="CheB-type methylesterase" evidence="22">
    <location>
        <begin position="14"/>
        <end position="204"/>
    </location>
</feature>
<dbReference type="Pfam" id="PF13596">
    <property type="entry name" value="PAS_10"/>
    <property type="match status" value="1"/>
</dbReference>
<dbReference type="SUPFAM" id="SSF47384">
    <property type="entry name" value="Homodimeric domain of signal transducing histidine kinase"/>
    <property type="match status" value="1"/>
</dbReference>
<dbReference type="SMART" id="SM00091">
    <property type="entry name" value="PAS"/>
    <property type="match status" value="3"/>
</dbReference>
<dbReference type="InterPro" id="IPR036890">
    <property type="entry name" value="HATPase_C_sf"/>
</dbReference>
<sequence>MSDPSRDLEDKAGPRSARTPSLVVGIGVARGGEDALTALFRVKPRHTGLAFVVVLPDDTALDIDARGLSGLTGLPAFEARDGDLLRADHAYLARPGSSLGIRDGAFEVNSPGPEDGERAIDVFFQSLAEDRQAGAIGIMLAGDSPDGTLGLKAISDAGGLTLVEDVGSAAFDGRPRSEVNLGMADRALPPERMIPEVLAYAEHLQSLLVGDQGGVVEDQIGGHLGEICDLLEERTGHNFKHYRTSTLARRIGRKMQVHRIESAADYLDRLERDPDEVQDLFRELLIGVTCFFRDPDSFDRLQAAVIAPLLKDRGPDDPVRVWVPGCATGEEAYTLAILFREELERCANPIPVQIFATDINASAVARARRGNYPASIADDLTPDRLKRFFEPAGRGFAAAREIRDLCVFSQHNLIRDPPFSRLDLISCRNLLIYLGLHLQKKLFPLFHFALRPGGFLFLGPAEGLASHEELFKAVDPKARISRRLDTAVRSPAGPPVPEGSRTPSRVPEGTAGPATHDLPLLMQRIVLDEFAPRSLVVREDGQILCTSSGVERYLGIAEGIFQNDVVKLARSGLRLAIRSALAEAVASRRTVKNKEAVVRTPEGVERIGLTVQPMPELGEAGGLFLIVFDNLGLQAEPGESVLEGVGEKANALIEHLEQELRKARGDLEQTVQDIEAANEELKSANEELLSMNEELRAANEELETSREQLQVSNEALTRTNTDLENLLASTRIATLFLDREARIQRFTPAVADIYNVIPGDVGRSLSDITHRAASMPPLPSMDALAAGPVEDEVRTSGGRWFIRRVHPYRDADGNASGLVVTFVDVSDLKEAEASVRDREARLALALDAGGMATWEWDLATTRLEWSEHVFALLGLPPGRGPVYADDFYARVHPQDVPAVRAAFLSALESGKEYYQDEFRIVRPDGSERWLAGKGKVFRDELGTPVRMLGVHFDITDRKRFEDRLRQSEAQFRTLADTIPQLAWIADADGEVLWFNWRWYDYTGTTPQHLQDRGWRVVHDPEVLGSVLARWEESLRSGEPFEMVFPIRRADGVYRSFLTRGEPIRDDSGNVVRWVGTNTDIEDQKRAEDDLRLANHHKDEFLAILAHELRNPLSPIRNAVHLLRLSGSTDPTLVGAREMIDRQVTNLVRLVDDLMDVSRINRGKIELRKRPTDLRSVIESAVESARPLIQSKGHGLSVAMPPQPFVLEADPARLSQVVLNLLNNSAKYTDEGGSIAVSMERDNGKAVVRIRDNGVGLAPELLPRIFDLYTQAERTLDRSLGGLGIGLTIVRRLVEMHGGTVEAHSEGLGRGSEFVIRLPLAAEWSRRADAESRAV</sequence>
<dbReference type="GO" id="GO:0006935">
    <property type="term" value="P:chemotaxis"/>
    <property type="evidence" value="ECO:0007669"/>
    <property type="project" value="InterPro"/>
</dbReference>
<dbReference type="InterPro" id="IPR013655">
    <property type="entry name" value="PAS_fold_3"/>
</dbReference>
<dbReference type="CDD" id="cd00130">
    <property type="entry name" value="PAS"/>
    <property type="match status" value="2"/>
</dbReference>
<dbReference type="PANTHER" id="PTHR24422:SF27">
    <property type="entry name" value="PROTEIN-GLUTAMATE O-METHYLTRANSFERASE"/>
    <property type="match status" value="1"/>
</dbReference>
<proteinExistence type="predicted"/>
<dbReference type="Pfam" id="PF01339">
    <property type="entry name" value="CheB_methylest"/>
    <property type="match status" value="1"/>
</dbReference>
<evidence type="ECO:0000256" key="15">
    <source>
        <dbReference type="ARBA" id="ARBA00023136"/>
    </source>
</evidence>
<feature type="domain" description="Histidine kinase" evidence="19">
    <location>
        <begin position="1103"/>
        <end position="1321"/>
    </location>
</feature>
<dbReference type="FunFam" id="3.30.450.20:FF:000099">
    <property type="entry name" value="Sensory box sensor histidine kinase"/>
    <property type="match status" value="1"/>
</dbReference>
<keyword evidence="7" id="KW-0489">Methyltransferase</keyword>
<dbReference type="InterPro" id="IPR036804">
    <property type="entry name" value="CheR_N_sf"/>
</dbReference>
<dbReference type="PANTHER" id="PTHR24422">
    <property type="entry name" value="CHEMOTAXIS PROTEIN METHYLTRANSFERASE"/>
    <property type="match status" value="1"/>
</dbReference>
<evidence type="ECO:0000259" key="23">
    <source>
        <dbReference type="PROSITE" id="PS50123"/>
    </source>
</evidence>
<dbReference type="Gene3D" id="2.10.70.100">
    <property type="match status" value="1"/>
</dbReference>
<dbReference type="InterPro" id="IPR000673">
    <property type="entry name" value="Sig_transdc_resp-reg_Me-estase"/>
</dbReference>
<accession>A0A5B9W0Y2</accession>
<dbReference type="GO" id="GO:0000156">
    <property type="term" value="F:phosphorelay response regulator activity"/>
    <property type="evidence" value="ECO:0007669"/>
    <property type="project" value="InterPro"/>
</dbReference>
<dbReference type="InterPro" id="IPR003594">
    <property type="entry name" value="HATPase_dom"/>
</dbReference>
<comment type="subcellular location">
    <subcellularLocation>
        <location evidence="3">Cell inner membrane</location>
        <topology evidence="3">Multi-pass membrane protein</topology>
    </subcellularLocation>
</comment>
<dbReference type="KEGG" id="agv:OJF2_21290"/>
<dbReference type="EMBL" id="CP042997">
    <property type="protein sequence ID" value="QEH33625.1"/>
    <property type="molecule type" value="Genomic_DNA"/>
</dbReference>
<evidence type="ECO:0000256" key="3">
    <source>
        <dbReference type="ARBA" id="ARBA00004429"/>
    </source>
</evidence>
<dbReference type="Pfam" id="PF02518">
    <property type="entry name" value="HATPase_c"/>
    <property type="match status" value="1"/>
</dbReference>
<dbReference type="SUPFAM" id="SSF55874">
    <property type="entry name" value="ATPase domain of HSP90 chaperone/DNA topoisomerase II/histidine kinase"/>
    <property type="match status" value="1"/>
</dbReference>
<dbReference type="GO" id="GO:0008983">
    <property type="term" value="F:protein-glutamate O-methyltransferase activity"/>
    <property type="evidence" value="ECO:0007669"/>
    <property type="project" value="UniProtKB-EC"/>
</dbReference>
<keyword evidence="14" id="KW-1133">Transmembrane helix</keyword>
<evidence type="ECO:0000256" key="13">
    <source>
        <dbReference type="ARBA" id="ARBA00022777"/>
    </source>
</evidence>
<dbReference type="GO" id="GO:0005737">
    <property type="term" value="C:cytoplasm"/>
    <property type="evidence" value="ECO:0007669"/>
    <property type="project" value="InterPro"/>
</dbReference>
<dbReference type="RefSeq" id="WP_148593634.1">
    <property type="nucleotide sequence ID" value="NZ_CP042997.1"/>
</dbReference>
<dbReference type="GO" id="GO:0005886">
    <property type="term" value="C:plasma membrane"/>
    <property type="evidence" value="ECO:0007669"/>
    <property type="project" value="UniProtKB-SubCell"/>
</dbReference>
<dbReference type="SMART" id="SM00387">
    <property type="entry name" value="HATPase_c"/>
    <property type="match status" value="1"/>
</dbReference>
<dbReference type="Gene3D" id="3.40.50.150">
    <property type="entry name" value="Vaccinia Virus protein VP39"/>
    <property type="match status" value="1"/>
</dbReference>
<dbReference type="InterPro" id="IPR001610">
    <property type="entry name" value="PAC"/>
</dbReference>
<gene>
    <name evidence="24" type="primary">phoR_1</name>
    <name evidence="24" type="ORF">OJF2_21290</name>
</gene>
<dbReference type="SUPFAM" id="SSF55785">
    <property type="entry name" value="PYP-like sensor domain (PAS domain)"/>
    <property type="match status" value="3"/>
</dbReference>
<dbReference type="InterPro" id="IPR022641">
    <property type="entry name" value="CheR_N"/>
</dbReference>
<keyword evidence="9" id="KW-0949">S-adenosyl-L-methionine</keyword>
<dbReference type="InterPro" id="IPR005467">
    <property type="entry name" value="His_kinase_dom"/>
</dbReference>
<name>A0A5B9W0Y2_9BACT</name>
<evidence type="ECO:0000313" key="24">
    <source>
        <dbReference type="EMBL" id="QEH33625.1"/>
    </source>
</evidence>
<evidence type="ECO:0000256" key="2">
    <source>
        <dbReference type="ARBA" id="ARBA00001541"/>
    </source>
</evidence>